<dbReference type="PANTHER" id="PTHR45947">
    <property type="entry name" value="SULFOQUINOVOSYL TRANSFERASE SQD2"/>
    <property type="match status" value="1"/>
</dbReference>
<dbReference type="PANTHER" id="PTHR45947:SF3">
    <property type="entry name" value="SULFOQUINOVOSYL TRANSFERASE SQD2"/>
    <property type="match status" value="1"/>
</dbReference>
<dbReference type="SUPFAM" id="SSF53756">
    <property type="entry name" value="UDP-Glycosyltransferase/glycogen phosphorylase"/>
    <property type="match status" value="1"/>
</dbReference>
<evidence type="ECO:0000313" key="1">
    <source>
        <dbReference type="EMBL" id="CAH07087.1"/>
    </source>
</evidence>
<dbReference type="AlphaFoldDB" id="Q5LFK6"/>
<dbReference type="Gene3D" id="3.40.50.2000">
    <property type="entry name" value="Glycogen Phosphorylase B"/>
    <property type="match status" value="2"/>
</dbReference>
<dbReference type="GO" id="GO:0016757">
    <property type="term" value="F:glycosyltransferase activity"/>
    <property type="evidence" value="ECO:0007669"/>
    <property type="project" value="TreeGrafter"/>
</dbReference>
<dbReference type="CDD" id="cd03812">
    <property type="entry name" value="GT4_CapH-like"/>
    <property type="match status" value="1"/>
</dbReference>
<reference evidence="1 2" key="1">
    <citation type="journal article" date="2005" name="Science">
        <title>Extensive DNA inversions in the B. fragilis genome control variable gene expression.</title>
        <authorList>
            <person name="Cerdeno-Tarraga A.M."/>
            <person name="Patrick S."/>
            <person name="Crosmann L."/>
            <person name="Blakely G."/>
            <person name="Abratt V."/>
            <person name="Lennard N."/>
            <person name="Duerden B."/>
            <person name="Poxton I."/>
            <person name="Harris B."/>
            <person name="Quail M.A."/>
            <person name="Barron A."/>
            <person name="Clarck L."/>
            <person name="Corton C."/>
            <person name="Doggett J."/>
            <person name="Holden M.T.G."/>
            <person name="Larke N."/>
            <person name="Line A."/>
            <person name="Lord A."/>
            <person name="Norbertczak H."/>
            <person name="Ormond D."/>
            <person name="Price C."/>
            <person name="Rabbinowitsch E."/>
            <person name="Woodward J."/>
            <person name="Barrel B.G."/>
            <person name="Parkhill J."/>
        </authorList>
    </citation>
    <scope>NUCLEOTIDE SEQUENCE [LARGE SCALE GENOMIC DNA]</scope>
    <source>
        <strain evidence="2">ATCC 25285 / DSM 2151 / CCUG 4856 / JCM 11019 / LMG 10263 / NCTC 9343 / Onslow / VPI 2553 / EN-2</strain>
    </source>
</reference>
<gene>
    <name evidence="1" type="primary">wcfP</name>
    <name evidence="1" type="ORF">BF9343_1306</name>
</gene>
<organism evidence="1 2">
    <name type="scientific">Bacteroides fragilis (strain ATCC 25285 / DSM 2151 / CCUG 4856 / JCM 11019 / LMG 10263 / NCTC 9343 / Onslow / VPI 2553 / EN-2)</name>
    <dbReference type="NCBI Taxonomy" id="272559"/>
    <lineage>
        <taxon>Bacteria</taxon>
        <taxon>Pseudomonadati</taxon>
        <taxon>Bacteroidota</taxon>
        <taxon>Bacteroidia</taxon>
        <taxon>Bacteroidales</taxon>
        <taxon>Bacteroidaceae</taxon>
        <taxon>Bacteroides</taxon>
    </lineage>
</organism>
<dbReference type="BioCyc" id="BFRA272559:G1GHZ-1410-MONOMER"/>
<dbReference type="GeneID" id="60368690"/>
<name>Q5LFK6_BACFN</name>
<dbReference type="KEGG" id="bfs:BF9343_1306"/>
<dbReference type="HOGENOM" id="CLU_009583_33_0_10"/>
<dbReference type="CAZy" id="GT4">
    <property type="family name" value="Glycosyltransferase Family 4"/>
</dbReference>
<sequence length="378" mass="43998">MRDGKPIEILHIVGTRPVGGIGALLKNINTSIDLNKFHFTYVFSADSNIGDFDNYVRKLGSDIVVFPSYHLKYLFLYLKVIFCFYKRNAKKYDIIHVHSANTGVLDLLFAKIYGIRIRILHSHSTKYSSKKIRSIRNYFLQFPTIYLANTYFACGYKAAEFLFGKKRLEKVYIIHNAIFSKKFIYNATVRERVRVELKIENDCLLLGHIGNFTKEKNHGFLIDILEELLNINDNVKLLLVGDGQLRSEIEEKVKLKRLQKYVCFLGRRTDISELLQAMDFLIFPSFFEGLPVTLIEAQASGLRCVVSDRITLETKITNNISYLNLNRDPSTWAEVVWKLFEDKTFIRKDTSKEICESGYDIHLESEYLERIYLNLLHK</sequence>
<dbReference type="Pfam" id="PF13692">
    <property type="entry name" value="Glyco_trans_1_4"/>
    <property type="match status" value="1"/>
</dbReference>
<dbReference type="eggNOG" id="COG0438">
    <property type="taxonomic scope" value="Bacteria"/>
</dbReference>
<dbReference type="PaxDb" id="272559-BF9343_1306"/>
<keyword evidence="2" id="KW-1185">Reference proteome</keyword>
<proteinExistence type="predicted"/>
<dbReference type="Proteomes" id="UP000006731">
    <property type="component" value="Chromosome"/>
</dbReference>
<evidence type="ECO:0000313" key="2">
    <source>
        <dbReference type="Proteomes" id="UP000006731"/>
    </source>
</evidence>
<dbReference type="RefSeq" id="WP_005786170.1">
    <property type="nucleotide sequence ID" value="NC_003228.3"/>
</dbReference>
<dbReference type="EMBL" id="CR626927">
    <property type="protein sequence ID" value="CAH07087.1"/>
    <property type="molecule type" value="Genomic_DNA"/>
</dbReference>
<protein>
    <submittedName>
        <fullName evidence="1">Glycosyltransferase</fullName>
    </submittedName>
</protein>
<accession>Q5LFK6</accession>
<dbReference type="InterPro" id="IPR050194">
    <property type="entry name" value="Glycosyltransferase_grp1"/>
</dbReference>